<feature type="compositionally biased region" description="Basic and acidic residues" evidence="4">
    <location>
        <begin position="539"/>
        <end position="551"/>
    </location>
</feature>
<feature type="region of interest" description="Disordered" evidence="4">
    <location>
        <begin position="220"/>
        <end position="364"/>
    </location>
</feature>
<keyword evidence="6" id="KW-1185">Reference proteome</keyword>
<feature type="compositionally biased region" description="Polar residues" evidence="4">
    <location>
        <begin position="557"/>
        <end position="590"/>
    </location>
</feature>
<organism evidence="5 6">
    <name type="scientific">Ataeniobius toweri</name>
    <dbReference type="NCBI Taxonomy" id="208326"/>
    <lineage>
        <taxon>Eukaryota</taxon>
        <taxon>Metazoa</taxon>
        <taxon>Chordata</taxon>
        <taxon>Craniata</taxon>
        <taxon>Vertebrata</taxon>
        <taxon>Euteleostomi</taxon>
        <taxon>Actinopterygii</taxon>
        <taxon>Neopterygii</taxon>
        <taxon>Teleostei</taxon>
        <taxon>Neoteleostei</taxon>
        <taxon>Acanthomorphata</taxon>
        <taxon>Ovalentaria</taxon>
        <taxon>Atherinomorphae</taxon>
        <taxon>Cyprinodontiformes</taxon>
        <taxon>Goodeidae</taxon>
        <taxon>Ataeniobius</taxon>
    </lineage>
</organism>
<feature type="coiled-coil region" evidence="3">
    <location>
        <begin position="165"/>
        <end position="199"/>
    </location>
</feature>
<feature type="compositionally biased region" description="Basic and acidic residues" evidence="4">
    <location>
        <begin position="680"/>
        <end position="702"/>
    </location>
</feature>
<dbReference type="PANTHER" id="PTHR15635:SF10">
    <property type="entry name" value="COILED-COIL DOMAIN-CONTAINING PROTEIN 9B"/>
    <property type="match status" value="1"/>
</dbReference>
<keyword evidence="1" id="KW-0597">Phosphoprotein</keyword>
<comment type="caution">
    <text evidence="5">The sequence shown here is derived from an EMBL/GenBank/DDBJ whole genome shotgun (WGS) entry which is preliminary data.</text>
</comment>
<evidence type="ECO:0000313" key="6">
    <source>
        <dbReference type="Proteomes" id="UP001345963"/>
    </source>
</evidence>
<feature type="compositionally biased region" description="Acidic residues" evidence="4">
    <location>
        <begin position="477"/>
        <end position="487"/>
    </location>
</feature>
<name>A0ABU7B543_9TELE</name>
<dbReference type="PANTHER" id="PTHR15635">
    <property type="entry name" value="COILED-COIL DOMAIN CONTAINING PROTEIN 9"/>
    <property type="match status" value="1"/>
</dbReference>
<evidence type="ECO:0000256" key="1">
    <source>
        <dbReference type="ARBA" id="ARBA00022553"/>
    </source>
</evidence>
<feature type="region of interest" description="Disordered" evidence="4">
    <location>
        <begin position="135"/>
        <end position="155"/>
    </location>
</feature>
<feature type="compositionally biased region" description="Polar residues" evidence="4">
    <location>
        <begin position="658"/>
        <end position="675"/>
    </location>
</feature>
<evidence type="ECO:0000256" key="4">
    <source>
        <dbReference type="SAM" id="MobiDB-lite"/>
    </source>
</evidence>
<feature type="compositionally biased region" description="Basic and acidic residues" evidence="4">
    <location>
        <begin position="451"/>
        <end position="465"/>
    </location>
</feature>
<sequence>MCPGVSGLWVNGWICSGVDGCWRGLWACRCSSLGLLHCGCWVVPLGLSPALLWGGCGNPGGGSPGVPVLWGAFGCLWLGSPPYLSQVQGGKSVAPHTHYCIFLWRNLVCTSVLTLRPTGGSPLCCLGCPAPGPSPAPTADMERPTASNMMPKRDNERDLELDKKIEALRRKNEVLMKRYKEVEEDRKMAEEEGMALQSRKGKADDLTITISKSTDESRVVVTKTFGSGSPTGTRQQEGGADRVGEGSSQGAGRGTRKQLTVTMAGRKGKRLVSERPEKRPGPTDVKSPSDEGQARRVESAGRGQQPSKTTKRESSPAVAAKEEIKQGPMNAEEHHKATEQWQEPENPQASTDLNIPTSREEQEEYLRWKKEREQIDRERVARHKNAKGQWRRAWDMDKTENMFSDKSLSDRDWGTSTRGGRNARRGQQKGHDKRGKDKAAKNVLVMSSKAKGKDRLTGRARRWQDNDGENPQTTDTTLEEFLEELDALTDANGGNLKDLNSKAKPDPSSVPESQNMCDSDSLKEDTVTQMKAETSSPRGLEKKVRFSEELIQRAPAKQTTTPLQSATPESKGSLKASSTEYNEVQRSQLPCVSAEQDDSSSQDKGGGPPAPPVTQQQASNTEHFKKDTSSPAVSSSTPAEKNSMSPHESPVHLVEVSKCNSSGTNTEELIDSTLSVLRIEPGESHPAHPTSNDKAREHGKVV</sequence>
<feature type="compositionally biased region" description="Basic residues" evidence="4">
    <location>
        <begin position="421"/>
        <end position="433"/>
    </location>
</feature>
<protein>
    <recommendedName>
        <fullName evidence="7">Coiled-coil domain-containing protein 9B</fullName>
    </recommendedName>
</protein>
<feature type="compositionally biased region" description="Basic and acidic residues" evidence="4">
    <location>
        <begin position="310"/>
        <end position="338"/>
    </location>
</feature>
<keyword evidence="2 3" id="KW-0175">Coiled coil</keyword>
<proteinExistence type="predicted"/>
<dbReference type="InterPro" id="IPR029336">
    <property type="entry name" value="DUF4594"/>
</dbReference>
<evidence type="ECO:0000313" key="5">
    <source>
        <dbReference type="EMBL" id="MED6244740.1"/>
    </source>
</evidence>
<dbReference type="Pfam" id="PF15266">
    <property type="entry name" value="DUF4594"/>
    <property type="match status" value="1"/>
</dbReference>
<dbReference type="Proteomes" id="UP001345963">
    <property type="component" value="Unassembled WGS sequence"/>
</dbReference>
<feature type="compositionally biased region" description="Polar residues" evidence="4">
    <location>
        <begin position="527"/>
        <end position="537"/>
    </location>
</feature>
<evidence type="ECO:0000256" key="3">
    <source>
        <dbReference type="SAM" id="Coils"/>
    </source>
</evidence>
<evidence type="ECO:0000256" key="2">
    <source>
        <dbReference type="ARBA" id="ARBA00023054"/>
    </source>
</evidence>
<accession>A0ABU7B543</accession>
<dbReference type="EMBL" id="JAHUTI010039844">
    <property type="protein sequence ID" value="MED6244740.1"/>
    <property type="molecule type" value="Genomic_DNA"/>
</dbReference>
<feature type="region of interest" description="Disordered" evidence="4">
    <location>
        <begin position="398"/>
        <end position="702"/>
    </location>
</feature>
<feature type="compositionally biased region" description="Polar residues" evidence="4">
    <location>
        <begin position="224"/>
        <end position="236"/>
    </location>
</feature>
<gene>
    <name evidence="5" type="ORF">ATANTOWER_022935</name>
</gene>
<feature type="compositionally biased region" description="Low complexity" evidence="4">
    <location>
        <begin position="629"/>
        <end position="639"/>
    </location>
</feature>
<evidence type="ECO:0008006" key="7">
    <source>
        <dbReference type="Google" id="ProtNLM"/>
    </source>
</evidence>
<feature type="compositionally biased region" description="Polar residues" evidence="4">
    <location>
        <begin position="339"/>
        <end position="357"/>
    </location>
</feature>
<feature type="compositionally biased region" description="Basic and acidic residues" evidence="4">
    <location>
        <begin position="271"/>
        <end position="299"/>
    </location>
</feature>
<reference evidence="5 6" key="1">
    <citation type="submission" date="2021-07" db="EMBL/GenBank/DDBJ databases">
        <authorList>
            <person name="Palmer J.M."/>
        </authorList>
    </citation>
    <scope>NUCLEOTIDE SEQUENCE [LARGE SCALE GENOMIC DNA]</scope>
    <source>
        <strain evidence="5 6">AT_MEX2019</strain>
        <tissue evidence="5">Muscle</tissue>
    </source>
</reference>